<evidence type="ECO:0000313" key="10">
    <source>
        <dbReference type="EMBL" id="SSA38291.1"/>
    </source>
</evidence>
<dbReference type="GO" id="GO:1903785">
    <property type="term" value="P:L-valine transmembrane transport"/>
    <property type="evidence" value="ECO:0007669"/>
    <property type="project" value="TreeGrafter"/>
</dbReference>
<dbReference type="RefSeq" id="WP_109562607.1">
    <property type="nucleotide sequence ID" value="NZ_QGDJ01000001.1"/>
</dbReference>
<organism evidence="10 12">
    <name type="scientific">Jannaschia seohaensis</name>
    <dbReference type="NCBI Taxonomy" id="475081"/>
    <lineage>
        <taxon>Bacteria</taxon>
        <taxon>Pseudomonadati</taxon>
        <taxon>Pseudomonadota</taxon>
        <taxon>Alphaproteobacteria</taxon>
        <taxon>Rhodobacterales</taxon>
        <taxon>Roseobacteraceae</taxon>
        <taxon>Jannaschia</taxon>
    </lineage>
</organism>
<keyword evidence="11" id="KW-1185">Reference proteome</keyword>
<dbReference type="EMBL" id="UETC01000001">
    <property type="protein sequence ID" value="SSA38291.1"/>
    <property type="molecule type" value="Genomic_DNA"/>
</dbReference>
<dbReference type="OrthoDB" id="3579489at2"/>
<dbReference type="EMBL" id="QGDJ01000001">
    <property type="protein sequence ID" value="PWJ22013.1"/>
    <property type="molecule type" value="Genomic_DNA"/>
</dbReference>
<keyword evidence="3" id="KW-0813">Transport</keyword>
<feature type="transmembrane region" description="Helical" evidence="8">
    <location>
        <begin position="12"/>
        <end position="31"/>
    </location>
</feature>
<protein>
    <submittedName>
        <fullName evidence="10">Predicted branched-chain amino acid permease (Azaleucine resistance)</fullName>
    </submittedName>
    <submittedName>
        <fullName evidence="9">Putative branched-subunit amino acid permease</fullName>
    </submittedName>
</protein>
<keyword evidence="5 8" id="KW-0812">Transmembrane</keyword>
<evidence type="ECO:0000313" key="12">
    <source>
        <dbReference type="Proteomes" id="UP000251571"/>
    </source>
</evidence>
<feature type="transmembrane region" description="Helical" evidence="8">
    <location>
        <begin position="163"/>
        <end position="181"/>
    </location>
</feature>
<accession>A0A2Y9A176</accession>
<name>A0A2Y9A176_9RHOB</name>
<dbReference type="PANTHER" id="PTHR34979">
    <property type="entry name" value="INNER MEMBRANE PROTEIN YGAZ"/>
    <property type="match status" value="1"/>
</dbReference>
<dbReference type="Proteomes" id="UP000245839">
    <property type="component" value="Unassembled WGS sequence"/>
</dbReference>
<evidence type="ECO:0000313" key="11">
    <source>
        <dbReference type="Proteomes" id="UP000245839"/>
    </source>
</evidence>
<sequence>MGRTPFGRGVAQGLPFLLIMMPFGALFGVVATEAGLSLTQVMVFSSIVIAGASQFAAVQLMVDGVPTAIVVLSALAVNLRMVMYSAALAPHLGPAPAWQRALMAYLLVDQVYALAQSAYDTQTDWAVADKVAYLFGVALPVFPGWVGATYLGAALGARIPESWSLDFAVPLAFIALVGPMLRTRAHVVAAFVSVTVALAFAWIPWNLGLILAALAAMAAGAEMERRA</sequence>
<dbReference type="Proteomes" id="UP000251571">
    <property type="component" value="Unassembled WGS sequence"/>
</dbReference>
<keyword evidence="4" id="KW-1003">Cell membrane</keyword>
<comment type="similarity">
    <text evidence="2">Belongs to the AzlC family.</text>
</comment>
<reference evidence="10 12" key="1">
    <citation type="submission" date="2016-10" db="EMBL/GenBank/DDBJ databases">
        <authorList>
            <person name="Cai Z."/>
        </authorList>
    </citation>
    <scope>NUCLEOTIDE SEQUENCE [LARGE SCALE GENOMIC DNA]</scope>
    <source>
        <strain evidence="10 12">DSM 25227</strain>
    </source>
</reference>
<keyword evidence="7 8" id="KW-0472">Membrane</keyword>
<evidence type="ECO:0000256" key="1">
    <source>
        <dbReference type="ARBA" id="ARBA00004651"/>
    </source>
</evidence>
<comment type="subcellular location">
    <subcellularLocation>
        <location evidence="1">Cell membrane</location>
        <topology evidence="1">Multi-pass membrane protein</topology>
    </subcellularLocation>
</comment>
<dbReference type="GO" id="GO:0005886">
    <property type="term" value="C:plasma membrane"/>
    <property type="evidence" value="ECO:0007669"/>
    <property type="project" value="UniProtKB-SubCell"/>
</dbReference>
<dbReference type="Pfam" id="PF03591">
    <property type="entry name" value="AzlC"/>
    <property type="match status" value="1"/>
</dbReference>
<keyword evidence="6 8" id="KW-1133">Transmembrane helix</keyword>
<gene>
    <name evidence="9" type="ORF">BCF38_101422</name>
    <name evidence="10" type="ORF">SAMN05421539_101422</name>
</gene>
<evidence type="ECO:0000256" key="4">
    <source>
        <dbReference type="ARBA" id="ARBA00022475"/>
    </source>
</evidence>
<evidence type="ECO:0000256" key="3">
    <source>
        <dbReference type="ARBA" id="ARBA00022448"/>
    </source>
</evidence>
<evidence type="ECO:0000256" key="5">
    <source>
        <dbReference type="ARBA" id="ARBA00022692"/>
    </source>
</evidence>
<proteinExistence type="inferred from homology"/>
<evidence type="ECO:0000256" key="6">
    <source>
        <dbReference type="ARBA" id="ARBA00022989"/>
    </source>
</evidence>
<feature type="transmembrane region" description="Helical" evidence="8">
    <location>
        <begin position="187"/>
        <end position="216"/>
    </location>
</feature>
<feature type="transmembrane region" description="Helical" evidence="8">
    <location>
        <begin position="131"/>
        <end position="151"/>
    </location>
</feature>
<evidence type="ECO:0000256" key="7">
    <source>
        <dbReference type="ARBA" id="ARBA00023136"/>
    </source>
</evidence>
<evidence type="ECO:0000313" key="9">
    <source>
        <dbReference type="EMBL" id="PWJ22013.1"/>
    </source>
</evidence>
<dbReference type="AlphaFoldDB" id="A0A2Y9A176"/>
<evidence type="ECO:0000256" key="2">
    <source>
        <dbReference type="ARBA" id="ARBA00010735"/>
    </source>
</evidence>
<dbReference type="InterPro" id="IPR011606">
    <property type="entry name" value="Brnchd-chn_aa_trnsp_permease"/>
</dbReference>
<dbReference type="PANTHER" id="PTHR34979:SF1">
    <property type="entry name" value="INNER MEMBRANE PROTEIN YGAZ"/>
    <property type="match status" value="1"/>
</dbReference>
<reference evidence="9 11" key="2">
    <citation type="submission" date="2018-03" db="EMBL/GenBank/DDBJ databases">
        <title>Genomic Encyclopedia of Archaeal and Bacterial Type Strains, Phase II (KMG-II): from individual species to whole genera.</title>
        <authorList>
            <person name="Goeker M."/>
        </authorList>
    </citation>
    <scope>NUCLEOTIDE SEQUENCE [LARGE SCALE GENOMIC DNA]</scope>
    <source>
        <strain evidence="9 11">DSM 25227</strain>
    </source>
</reference>
<evidence type="ECO:0000256" key="8">
    <source>
        <dbReference type="SAM" id="Phobius"/>
    </source>
</evidence>